<gene>
    <name evidence="1" type="ORF">Enr17x_15560</name>
</gene>
<dbReference type="EMBL" id="CP037452">
    <property type="protein sequence ID" value="QDV49537.1"/>
    <property type="molecule type" value="Genomic_DNA"/>
</dbReference>
<name>A0A518I8W6_9PLAN</name>
<proteinExistence type="predicted"/>
<keyword evidence="2" id="KW-1185">Reference proteome</keyword>
<accession>A0A518I8W6</accession>
<dbReference type="KEGG" id="gfm:Enr17x_15560"/>
<dbReference type="AlphaFoldDB" id="A0A518I8W6"/>
<sequence length="121" mass="13247">MSFEDLLDYECTIRRSTVTDDHGVETKGWSDSSTGVACAIQERAGSIQSSKVGQYHEYTAVGYFLPDVDLKPRGGDDKFDLIVLTAPSSMSGFTYQVIHVGDESGRGHHLKAYLKRVPSAS</sequence>
<dbReference type="RefSeq" id="WP_145307370.1">
    <property type="nucleotide sequence ID" value="NZ_CP037452.1"/>
</dbReference>
<reference evidence="1 2" key="1">
    <citation type="submission" date="2019-03" db="EMBL/GenBank/DDBJ databases">
        <title>Deep-cultivation of Planctomycetes and their phenomic and genomic characterization uncovers novel biology.</title>
        <authorList>
            <person name="Wiegand S."/>
            <person name="Jogler M."/>
            <person name="Boedeker C."/>
            <person name="Pinto D."/>
            <person name="Vollmers J."/>
            <person name="Rivas-Marin E."/>
            <person name="Kohn T."/>
            <person name="Peeters S.H."/>
            <person name="Heuer A."/>
            <person name="Rast P."/>
            <person name="Oberbeckmann S."/>
            <person name="Bunk B."/>
            <person name="Jeske O."/>
            <person name="Meyerdierks A."/>
            <person name="Storesund J.E."/>
            <person name="Kallscheuer N."/>
            <person name="Luecker S."/>
            <person name="Lage O.M."/>
            <person name="Pohl T."/>
            <person name="Merkel B.J."/>
            <person name="Hornburger P."/>
            <person name="Mueller R.-W."/>
            <person name="Bruemmer F."/>
            <person name="Labrenz M."/>
            <person name="Spormann A.M."/>
            <person name="Op den Camp H."/>
            <person name="Overmann J."/>
            <person name="Amann R."/>
            <person name="Jetten M.S.M."/>
            <person name="Mascher T."/>
            <person name="Medema M.H."/>
            <person name="Devos D.P."/>
            <person name="Kaster A.-K."/>
            <person name="Ovreas L."/>
            <person name="Rohde M."/>
            <person name="Galperin M.Y."/>
            <person name="Jogler C."/>
        </authorList>
    </citation>
    <scope>NUCLEOTIDE SEQUENCE [LARGE SCALE GENOMIC DNA]</scope>
    <source>
        <strain evidence="1 2">Enr17</strain>
    </source>
</reference>
<evidence type="ECO:0000313" key="2">
    <source>
        <dbReference type="Proteomes" id="UP000318313"/>
    </source>
</evidence>
<dbReference type="Proteomes" id="UP000318313">
    <property type="component" value="Chromosome"/>
</dbReference>
<protein>
    <recommendedName>
        <fullName evidence="3">Phage head-tail joining protein</fullName>
    </recommendedName>
</protein>
<evidence type="ECO:0008006" key="3">
    <source>
        <dbReference type="Google" id="ProtNLM"/>
    </source>
</evidence>
<evidence type="ECO:0000313" key="1">
    <source>
        <dbReference type="EMBL" id="QDV49537.1"/>
    </source>
</evidence>
<organism evidence="1 2">
    <name type="scientific">Gimesia fumaroli</name>
    <dbReference type="NCBI Taxonomy" id="2527976"/>
    <lineage>
        <taxon>Bacteria</taxon>
        <taxon>Pseudomonadati</taxon>
        <taxon>Planctomycetota</taxon>
        <taxon>Planctomycetia</taxon>
        <taxon>Planctomycetales</taxon>
        <taxon>Planctomycetaceae</taxon>
        <taxon>Gimesia</taxon>
    </lineage>
</organism>